<protein>
    <submittedName>
        <fullName evidence="1">Uncharacterized protein</fullName>
    </submittedName>
</protein>
<name>A0A5J6MZ90_9PROT</name>
<dbReference type="AlphaFoldDB" id="A0A5J6MZ90"/>
<organism evidence="1 2">
    <name type="scientific">Hypericibacter adhaerens</name>
    <dbReference type="NCBI Taxonomy" id="2602016"/>
    <lineage>
        <taxon>Bacteria</taxon>
        <taxon>Pseudomonadati</taxon>
        <taxon>Pseudomonadota</taxon>
        <taxon>Alphaproteobacteria</taxon>
        <taxon>Rhodospirillales</taxon>
        <taxon>Dongiaceae</taxon>
        <taxon>Hypericibacter</taxon>
    </lineage>
</organism>
<dbReference type="KEGG" id="hadh:FRZ61_30130"/>
<gene>
    <name evidence="1" type="ORF">FRZ61_30130</name>
</gene>
<evidence type="ECO:0000313" key="1">
    <source>
        <dbReference type="EMBL" id="QEX23078.1"/>
    </source>
</evidence>
<sequence>MEETMSLSKRSVETLLDLVEIKLSCIEVFDREDQRERHSLEAARKELTALIPQRGAAKASAAARPEMRAQH</sequence>
<reference evidence="1 2" key="1">
    <citation type="submission" date="2019-08" db="EMBL/GenBank/DDBJ databases">
        <title>Hyperibacter terrae gen. nov., sp. nov. and Hyperibacter viscosus sp. nov., two new members in the family Rhodospirillaceae isolated from the rhizosphere of Hypericum perforatum.</title>
        <authorList>
            <person name="Noviana Z."/>
        </authorList>
    </citation>
    <scope>NUCLEOTIDE SEQUENCE [LARGE SCALE GENOMIC DNA]</scope>
    <source>
        <strain evidence="1 2">R5959</strain>
    </source>
</reference>
<dbReference type="EMBL" id="CP042582">
    <property type="protein sequence ID" value="QEX23078.1"/>
    <property type="molecule type" value="Genomic_DNA"/>
</dbReference>
<keyword evidence="2" id="KW-1185">Reference proteome</keyword>
<proteinExistence type="predicted"/>
<dbReference type="Proteomes" id="UP000325797">
    <property type="component" value="Chromosome"/>
</dbReference>
<evidence type="ECO:0000313" key="2">
    <source>
        <dbReference type="Proteomes" id="UP000325797"/>
    </source>
</evidence>
<accession>A0A5J6MZ90</accession>